<gene>
    <name evidence="1" type="ORF">PIB30_037143</name>
</gene>
<evidence type="ECO:0000313" key="2">
    <source>
        <dbReference type="Proteomes" id="UP001341840"/>
    </source>
</evidence>
<dbReference type="EMBL" id="JASCZI010030393">
    <property type="protein sequence ID" value="MED6122149.1"/>
    <property type="molecule type" value="Genomic_DNA"/>
</dbReference>
<keyword evidence="2" id="KW-1185">Reference proteome</keyword>
<protein>
    <submittedName>
        <fullName evidence="1">Uncharacterized protein</fullName>
    </submittedName>
</protein>
<comment type="caution">
    <text evidence="1">The sequence shown here is derived from an EMBL/GenBank/DDBJ whole genome shotgun (WGS) entry which is preliminary data.</text>
</comment>
<sequence>MRGSIFHLRAKGPGDSRIVPVTAGYSWQPGAESRTPSNTCSKLSRVQWCLGCGVKCANDLSCESPMDQRGKNGKPVMLSADTPASIVASSLHYEVHHGDNRHKCIRTW</sequence>
<organism evidence="1 2">
    <name type="scientific">Stylosanthes scabra</name>
    <dbReference type="NCBI Taxonomy" id="79078"/>
    <lineage>
        <taxon>Eukaryota</taxon>
        <taxon>Viridiplantae</taxon>
        <taxon>Streptophyta</taxon>
        <taxon>Embryophyta</taxon>
        <taxon>Tracheophyta</taxon>
        <taxon>Spermatophyta</taxon>
        <taxon>Magnoliopsida</taxon>
        <taxon>eudicotyledons</taxon>
        <taxon>Gunneridae</taxon>
        <taxon>Pentapetalae</taxon>
        <taxon>rosids</taxon>
        <taxon>fabids</taxon>
        <taxon>Fabales</taxon>
        <taxon>Fabaceae</taxon>
        <taxon>Papilionoideae</taxon>
        <taxon>50 kb inversion clade</taxon>
        <taxon>dalbergioids sensu lato</taxon>
        <taxon>Dalbergieae</taxon>
        <taxon>Pterocarpus clade</taxon>
        <taxon>Stylosanthes</taxon>
    </lineage>
</organism>
<proteinExistence type="predicted"/>
<name>A0ABU6RE74_9FABA</name>
<dbReference type="Proteomes" id="UP001341840">
    <property type="component" value="Unassembled WGS sequence"/>
</dbReference>
<accession>A0ABU6RE74</accession>
<reference evidence="1 2" key="1">
    <citation type="journal article" date="2023" name="Plants (Basel)">
        <title>Bridging the Gap: Combining Genomics and Transcriptomics Approaches to Understand Stylosanthes scabra, an Orphan Legume from the Brazilian Caatinga.</title>
        <authorList>
            <person name="Ferreira-Neto J.R.C."/>
            <person name="da Silva M.D."/>
            <person name="Binneck E."/>
            <person name="de Melo N.F."/>
            <person name="da Silva R.H."/>
            <person name="de Melo A.L.T.M."/>
            <person name="Pandolfi V."/>
            <person name="Bustamante F.O."/>
            <person name="Brasileiro-Vidal A.C."/>
            <person name="Benko-Iseppon A.M."/>
        </authorList>
    </citation>
    <scope>NUCLEOTIDE SEQUENCE [LARGE SCALE GENOMIC DNA]</scope>
    <source>
        <tissue evidence="1">Leaves</tissue>
    </source>
</reference>
<evidence type="ECO:0000313" key="1">
    <source>
        <dbReference type="EMBL" id="MED6122149.1"/>
    </source>
</evidence>